<dbReference type="Pfam" id="PF00239">
    <property type="entry name" value="Resolvase"/>
    <property type="match status" value="1"/>
</dbReference>
<dbReference type="CDD" id="cd00338">
    <property type="entry name" value="Ser_Recombinase"/>
    <property type="match status" value="1"/>
</dbReference>
<protein>
    <submittedName>
        <fullName evidence="4">Recombinase family protein</fullName>
    </submittedName>
</protein>
<dbReference type="AlphaFoldDB" id="A0A1S2MDI5"/>
<evidence type="ECO:0000313" key="3">
    <source>
        <dbReference type="EMBL" id="OIJ22729.1"/>
    </source>
</evidence>
<dbReference type="InterPro" id="IPR038109">
    <property type="entry name" value="DNA_bind_recomb_sf"/>
</dbReference>
<reference evidence="4" key="4">
    <citation type="submission" date="2020-10" db="EMBL/GenBank/DDBJ databases">
        <authorList>
            <person name="Bassil N.M."/>
            <person name="Lloyd J.R."/>
        </authorList>
    </citation>
    <scope>NUCLEOTIDE SEQUENCE</scope>
    <source>
        <strain evidence="4">NB2006</strain>
    </source>
</reference>
<evidence type="ECO:0000259" key="2">
    <source>
        <dbReference type="PROSITE" id="PS51736"/>
    </source>
</evidence>
<dbReference type="PROSITE" id="PS51736">
    <property type="entry name" value="RECOMBINASES_3"/>
    <property type="match status" value="1"/>
</dbReference>
<dbReference type="GO" id="GO:0000150">
    <property type="term" value="F:DNA strand exchange activity"/>
    <property type="evidence" value="ECO:0007669"/>
    <property type="project" value="InterPro"/>
</dbReference>
<reference evidence="4 5" key="2">
    <citation type="journal article" date="2017" name="Genome Announc.">
        <title>Draft Genome Sequences of Four Alkaliphilic Bacteria Belonging to the Anaerobacillus Genus.</title>
        <authorList>
            <person name="Bassil N.M."/>
            <person name="Lloyd J.R."/>
        </authorList>
    </citation>
    <scope>NUCLEOTIDE SEQUENCE [LARGE SCALE GENOMIC DNA]</scope>
    <source>
        <strain evidence="4 5">NB2006</strain>
    </source>
</reference>
<reference evidence="4 5" key="3">
    <citation type="journal article" date="2019" name="Int. J. Syst. Evol. Microbiol.">
        <title>Anaerobacillus isosaccharinicus sp. nov., an alkaliphilic bacterium which degrades isosaccharinic acid.</title>
        <authorList>
            <person name="Bassil N.M."/>
            <person name="Lloyd J.R."/>
        </authorList>
    </citation>
    <scope>NUCLEOTIDE SEQUENCE [LARGE SCALE GENOMIC DNA]</scope>
    <source>
        <strain evidence="4 5">NB2006</strain>
    </source>
</reference>
<dbReference type="Gene3D" id="3.90.1750.20">
    <property type="entry name" value="Putative Large Serine Recombinase, Chain B, Domain 2"/>
    <property type="match status" value="1"/>
</dbReference>
<organism evidence="3 5">
    <name type="scientific">Anaerobacillus isosaccharinicus</name>
    <dbReference type="NCBI Taxonomy" id="1532552"/>
    <lineage>
        <taxon>Bacteria</taxon>
        <taxon>Bacillati</taxon>
        <taxon>Bacillota</taxon>
        <taxon>Bacilli</taxon>
        <taxon>Bacillales</taxon>
        <taxon>Bacillaceae</taxon>
        <taxon>Anaerobacillus</taxon>
    </lineage>
</organism>
<dbReference type="InterPro" id="IPR050639">
    <property type="entry name" value="SSR_resolvase"/>
</dbReference>
<dbReference type="Gene3D" id="3.40.50.1390">
    <property type="entry name" value="Resolvase, N-terminal catalytic domain"/>
    <property type="match status" value="1"/>
</dbReference>
<dbReference type="InterPro" id="IPR006119">
    <property type="entry name" value="Resolv_N"/>
</dbReference>
<evidence type="ECO:0000313" key="4">
    <source>
        <dbReference type="EMBL" id="QOY36492.1"/>
    </source>
</evidence>
<accession>A0A1S2MDI5</accession>
<feature type="region of interest" description="Disordered" evidence="1">
    <location>
        <begin position="148"/>
        <end position="167"/>
    </location>
</feature>
<feature type="compositionally biased region" description="Basic and acidic residues" evidence="1">
    <location>
        <begin position="148"/>
        <end position="161"/>
    </location>
</feature>
<sequence>MDINELLQPNTRCAFYGRYSTDKQDMDGQIDKAEKFVEDYGLNLIKKYTDEAVSASKKELSKRQRLNELLDDLAEDLFDFVIVFRIDRISRDPMEQDEIRKLFAAAGKPIVILSPTPAIDEEPGDVFGFIKSALGMFEIDQLRERVRSKGETGAQKGEHQGGRAPFGYKYDKKRKQFLQFPEEIILVEKIFEMYQQGLGCRKKG</sequence>
<dbReference type="Proteomes" id="UP000180175">
    <property type="component" value="Chromosome"/>
</dbReference>
<dbReference type="SUPFAM" id="SSF53041">
    <property type="entry name" value="Resolvase-like"/>
    <property type="match status" value="1"/>
</dbReference>
<dbReference type="InterPro" id="IPR036162">
    <property type="entry name" value="Resolvase-like_N_sf"/>
</dbReference>
<dbReference type="GO" id="GO:0003677">
    <property type="term" value="F:DNA binding"/>
    <property type="evidence" value="ECO:0007669"/>
    <property type="project" value="InterPro"/>
</dbReference>
<proteinExistence type="predicted"/>
<name>A0A1S2MDI5_9BACI</name>
<reference evidence="3 5" key="1">
    <citation type="submission" date="2016-10" db="EMBL/GenBank/DDBJ databases">
        <title>Draft genome sequences of four alkaliphilic bacteria belonging to the Anaerobacillus genus.</title>
        <authorList>
            <person name="Bassil N.M."/>
            <person name="Lloyd J.R."/>
        </authorList>
    </citation>
    <scope>NUCLEOTIDE SEQUENCE [LARGE SCALE GENOMIC DNA]</scope>
    <source>
        <strain evidence="3 5">NB2006</strain>
    </source>
</reference>
<dbReference type="PANTHER" id="PTHR30461:SF23">
    <property type="entry name" value="DNA RECOMBINASE-RELATED"/>
    <property type="match status" value="1"/>
</dbReference>
<gene>
    <name evidence="4" type="ORF">AWH56_002035</name>
    <name evidence="3" type="ORF">AWH56_04825</name>
</gene>
<evidence type="ECO:0000313" key="5">
    <source>
        <dbReference type="Proteomes" id="UP000180175"/>
    </source>
</evidence>
<dbReference type="SMART" id="SM00857">
    <property type="entry name" value="Resolvase"/>
    <property type="match status" value="1"/>
</dbReference>
<dbReference type="KEGG" id="aia:AWH56_002035"/>
<dbReference type="PANTHER" id="PTHR30461">
    <property type="entry name" value="DNA-INVERTASE FROM LAMBDOID PROPHAGE"/>
    <property type="match status" value="1"/>
</dbReference>
<dbReference type="EMBL" id="LQXD01000032">
    <property type="protein sequence ID" value="OIJ22729.1"/>
    <property type="molecule type" value="Genomic_DNA"/>
</dbReference>
<dbReference type="OrthoDB" id="9811097at2"/>
<evidence type="ECO:0000256" key="1">
    <source>
        <dbReference type="SAM" id="MobiDB-lite"/>
    </source>
</evidence>
<dbReference type="RefSeq" id="WP_071316047.1">
    <property type="nucleotide sequence ID" value="NZ_CP063356.2"/>
</dbReference>
<keyword evidence="5" id="KW-1185">Reference proteome</keyword>
<feature type="domain" description="Resolvase/invertase-type recombinase catalytic" evidence="2">
    <location>
        <begin position="12"/>
        <end position="157"/>
    </location>
</feature>
<dbReference type="EMBL" id="CP063356">
    <property type="protein sequence ID" value="QOY36492.1"/>
    <property type="molecule type" value="Genomic_DNA"/>
</dbReference>